<dbReference type="RefSeq" id="WP_051739336.1">
    <property type="nucleotide sequence ID" value="NZ_BNER01000008.1"/>
</dbReference>
<name>A0A024QGV7_9BACI</name>
<evidence type="ECO:0000313" key="1">
    <source>
        <dbReference type="EMBL" id="CDQ41793.1"/>
    </source>
</evidence>
<evidence type="ECO:0000313" key="2">
    <source>
        <dbReference type="Proteomes" id="UP000028875"/>
    </source>
</evidence>
<protein>
    <submittedName>
        <fullName evidence="1">Uncharacterized protein</fullName>
    </submittedName>
</protein>
<comment type="caution">
    <text evidence="1">The sequence shown here is derived from an EMBL/GenBank/DDBJ whole genome shotgun (WGS) entry which is preliminary data.</text>
</comment>
<proteinExistence type="predicted"/>
<dbReference type="Proteomes" id="UP000028875">
    <property type="component" value="Unassembled WGS sequence"/>
</dbReference>
<dbReference type="AlphaFoldDB" id="A0A024QGV7"/>
<dbReference type="EMBL" id="CCDP010000003">
    <property type="protein sequence ID" value="CDQ41793.1"/>
    <property type="molecule type" value="Genomic_DNA"/>
</dbReference>
<sequence>MTLLESQRSSQVYATKYNKTGHSANVDLIANGPLDLTVKQDNYGLNDKPIIHNNGEWYTDYRLTDLQFELSTNETDPSIKITIPYSNRLTAIEAKYAIICFYDPETHEWNEIDSINNTEQMSFEFETDVNGIFGICINKYWYSTFTQSLANEYPQWTRIRKSKESIGQQFLNFFGIHLEEVEDWLNWIDEQKHLVSAETKMLDWIYTYSLPKINQNDDIRIFYQKDNKTYLLPILESIHEFFYNDANEGGIIDYRERKFYCQDSYDQIRGIVKNKDGVSEFKATPKPYHIWNTLDEFGLLLNLKRNYLETNTAFKNRLLDVFRYPANTSKDGLSSGIARELNLITHNENWLDDSNPFLIYNKSGWLVDLNSIKVDYQPLESDQFEILNGNHILIYPLNQGRNHTVSLIAGIEKYEFHDTSNPELHYLMFKDNGQATERMIDWVAYINTVAPIMWNKFKWGEGYWDTVSKELSGVGYIPNMWDTDTENWKNYSFTHNRWEDSAIWKRI</sequence>
<organism evidence="1 2">
    <name type="scientific">Virgibacillus massiliensis</name>
    <dbReference type="NCBI Taxonomy" id="1462526"/>
    <lineage>
        <taxon>Bacteria</taxon>
        <taxon>Bacillati</taxon>
        <taxon>Bacillota</taxon>
        <taxon>Bacilli</taxon>
        <taxon>Bacillales</taxon>
        <taxon>Bacillaceae</taxon>
        <taxon>Virgibacillus</taxon>
    </lineage>
</organism>
<reference evidence="2" key="2">
    <citation type="submission" date="2014-05" db="EMBL/GenBank/DDBJ databases">
        <title>Draft genome sequence of Virgibacillus massiliensis Vm-5.</title>
        <authorList>
            <person name="Khelaifia S."/>
            <person name="Croce O."/>
            <person name="Lagier J.C."/>
            <person name="Raoult D."/>
        </authorList>
    </citation>
    <scope>NUCLEOTIDE SEQUENCE [LARGE SCALE GENOMIC DNA]</scope>
    <source>
        <strain evidence="2">Vm-5</strain>
    </source>
</reference>
<dbReference type="STRING" id="1462526.BN990_04170"/>
<keyword evidence="2" id="KW-1185">Reference proteome</keyword>
<gene>
    <name evidence="1" type="ORF">BN990_04170</name>
</gene>
<reference evidence="1 2" key="1">
    <citation type="submission" date="2014-03" db="EMBL/GenBank/DDBJ databases">
        <authorList>
            <person name="Urmite Genomes U."/>
        </authorList>
    </citation>
    <scope>NUCLEOTIDE SEQUENCE [LARGE SCALE GENOMIC DNA]</scope>
    <source>
        <strain evidence="1 2">Vm-5</strain>
    </source>
</reference>
<dbReference type="OrthoDB" id="1938371at2"/>
<accession>A0A024QGV7</accession>